<accession>A0A1X2H8V1</accession>
<dbReference type="GO" id="GO:0000727">
    <property type="term" value="P:double-strand break repair via break-induced replication"/>
    <property type="evidence" value="ECO:0007669"/>
    <property type="project" value="TreeGrafter"/>
</dbReference>
<dbReference type="PANTHER" id="PTHR21206:SF0">
    <property type="entry name" value="DNA REPLICATION COMPLEX GINS PROTEIN SLD5"/>
    <property type="match status" value="1"/>
</dbReference>
<dbReference type="GO" id="GO:0000811">
    <property type="term" value="C:GINS complex"/>
    <property type="evidence" value="ECO:0007669"/>
    <property type="project" value="TreeGrafter"/>
</dbReference>
<dbReference type="Pfam" id="PF05916">
    <property type="entry name" value="Sld5"/>
    <property type="match status" value="1"/>
</dbReference>
<dbReference type="SUPFAM" id="SSF160059">
    <property type="entry name" value="PriA/YqbF domain"/>
    <property type="match status" value="1"/>
</dbReference>
<evidence type="ECO:0000256" key="4">
    <source>
        <dbReference type="ARBA" id="ARBA00022705"/>
    </source>
</evidence>
<dbReference type="OMA" id="ILETAWI"/>
<comment type="similarity">
    <text evidence="2">Belongs to the GINS4/SLD5 family.</text>
</comment>
<keyword evidence="4" id="KW-0235">DNA replication</keyword>
<protein>
    <recommendedName>
        <fullName evidence="3">DNA replication complex GINS protein SLD5</fullName>
    </recommendedName>
</protein>
<evidence type="ECO:0000256" key="1">
    <source>
        <dbReference type="ARBA" id="ARBA00004123"/>
    </source>
</evidence>
<reference evidence="9 10" key="1">
    <citation type="submission" date="2016-07" db="EMBL/GenBank/DDBJ databases">
        <title>Pervasive Adenine N6-methylation of Active Genes in Fungi.</title>
        <authorList>
            <consortium name="DOE Joint Genome Institute"/>
            <person name="Mondo S.J."/>
            <person name="Dannebaum R.O."/>
            <person name="Kuo R.C."/>
            <person name="Labutti K."/>
            <person name="Haridas S."/>
            <person name="Kuo A."/>
            <person name="Salamov A."/>
            <person name="Ahrendt S.R."/>
            <person name="Lipzen A."/>
            <person name="Sullivan W."/>
            <person name="Andreopoulos W.B."/>
            <person name="Clum A."/>
            <person name="Lindquist E."/>
            <person name="Daum C."/>
            <person name="Ramamoorthy G.K."/>
            <person name="Gryganskyi A."/>
            <person name="Culley D."/>
            <person name="Magnuson J.K."/>
            <person name="James T.Y."/>
            <person name="O'Malley M.A."/>
            <person name="Stajich J.E."/>
            <person name="Spatafora J.W."/>
            <person name="Visel A."/>
            <person name="Grigoriev I.V."/>
        </authorList>
    </citation>
    <scope>NUCLEOTIDE SEQUENCE [LARGE SCALE GENOMIC DNA]</scope>
    <source>
        <strain evidence="9 10">NRRL 2496</strain>
    </source>
</reference>
<dbReference type="EMBL" id="MCGN01000007">
    <property type="protein sequence ID" value="ORY94983.1"/>
    <property type="molecule type" value="Genomic_DNA"/>
</dbReference>
<keyword evidence="10" id="KW-1185">Reference proteome</keyword>
<comment type="subcellular location">
    <subcellularLocation>
        <location evidence="1">Nucleus</location>
    </subcellularLocation>
</comment>
<organism evidence="9 10">
    <name type="scientific">Syncephalastrum racemosum</name>
    <name type="common">Filamentous fungus</name>
    <dbReference type="NCBI Taxonomy" id="13706"/>
    <lineage>
        <taxon>Eukaryota</taxon>
        <taxon>Fungi</taxon>
        <taxon>Fungi incertae sedis</taxon>
        <taxon>Mucoromycota</taxon>
        <taxon>Mucoromycotina</taxon>
        <taxon>Mucoromycetes</taxon>
        <taxon>Mucorales</taxon>
        <taxon>Syncephalastraceae</taxon>
        <taxon>Syncephalastrum</taxon>
    </lineage>
</organism>
<dbReference type="SUPFAM" id="SSF158573">
    <property type="entry name" value="GINS helical bundle-like"/>
    <property type="match status" value="1"/>
</dbReference>
<dbReference type="InterPro" id="IPR031633">
    <property type="entry name" value="SLD5_C"/>
</dbReference>
<keyword evidence="5" id="KW-0539">Nucleus</keyword>
<dbReference type="Gene3D" id="1.20.58.1030">
    <property type="match status" value="1"/>
</dbReference>
<evidence type="ECO:0000313" key="10">
    <source>
        <dbReference type="Proteomes" id="UP000242180"/>
    </source>
</evidence>
<evidence type="ECO:0000259" key="8">
    <source>
        <dbReference type="Pfam" id="PF16922"/>
    </source>
</evidence>
<dbReference type="AlphaFoldDB" id="A0A1X2H8V1"/>
<dbReference type="CDD" id="cd21692">
    <property type="entry name" value="GINS_B_Sld5"/>
    <property type="match status" value="1"/>
</dbReference>
<feature type="region of interest" description="Disordered" evidence="6">
    <location>
        <begin position="1"/>
        <end position="38"/>
    </location>
</feature>
<feature type="compositionally biased region" description="Low complexity" evidence="6">
    <location>
        <begin position="26"/>
        <end position="38"/>
    </location>
</feature>
<sequence length="265" mass="30103">MLGSASPPQTSGSPAPDASELSLPTSSMDLASQSQDQSASFLDASMASVDNESLSYSRLPFDTKSTRNPIFTLEHIWMNERGAPELLPFRADIVDSMKDLIEEQTDRILDMEVSNPDENFYSMIYQTEIERLKFLLKSYLRTRLFKIEKFALWLLRQDNAAHIMSPHELEYARSYQTLLETHHHETFAHMLPHTQQKQDEEMGDISMVVTPNLEAPVFVKALDATGPLHIAGPDEEDVSLEKGDIYLLRYSAVKQLLSDRLVRLI</sequence>
<feature type="domain" description="DNA replication complex GINS protein SLD5 C-terminal" evidence="8">
    <location>
        <begin position="211"/>
        <end position="265"/>
    </location>
</feature>
<dbReference type="FunCoup" id="A0A1X2H8V1">
    <property type="interactions" value="513"/>
</dbReference>
<proteinExistence type="inferred from homology"/>
<dbReference type="InParanoid" id="A0A1X2H8V1"/>
<dbReference type="InterPro" id="IPR036224">
    <property type="entry name" value="GINS_bundle-like_dom_sf"/>
</dbReference>
<dbReference type="OrthoDB" id="338231at2759"/>
<gene>
    <name evidence="9" type="ORF">BCR43DRAFT_476917</name>
</gene>
<dbReference type="InterPro" id="IPR038749">
    <property type="entry name" value="Sld5_GINS_A"/>
</dbReference>
<name>A0A1X2H8V1_SYNRA</name>
<feature type="domain" description="GINS subunit" evidence="7">
    <location>
        <begin position="102"/>
        <end position="183"/>
    </location>
</feature>
<evidence type="ECO:0000256" key="3">
    <source>
        <dbReference type="ARBA" id="ARBA00014804"/>
    </source>
</evidence>
<evidence type="ECO:0000313" key="9">
    <source>
        <dbReference type="EMBL" id="ORY94983.1"/>
    </source>
</evidence>
<evidence type="ECO:0000259" key="7">
    <source>
        <dbReference type="Pfam" id="PF05916"/>
    </source>
</evidence>
<dbReference type="GO" id="GO:0006261">
    <property type="term" value="P:DNA-templated DNA replication"/>
    <property type="evidence" value="ECO:0007669"/>
    <property type="project" value="InterPro"/>
</dbReference>
<dbReference type="STRING" id="13706.A0A1X2H8V1"/>
<evidence type="ECO:0000256" key="2">
    <source>
        <dbReference type="ARBA" id="ARBA00008187"/>
    </source>
</evidence>
<dbReference type="Pfam" id="PF16922">
    <property type="entry name" value="SLD5_C"/>
    <property type="match status" value="1"/>
</dbReference>
<dbReference type="InterPro" id="IPR008591">
    <property type="entry name" value="GINS_Sld5"/>
</dbReference>
<dbReference type="PANTHER" id="PTHR21206">
    <property type="entry name" value="SLD5 PROTEIN"/>
    <property type="match status" value="1"/>
</dbReference>
<evidence type="ECO:0000256" key="6">
    <source>
        <dbReference type="SAM" id="MobiDB-lite"/>
    </source>
</evidence>
<feature type="compositionally biased region" description="Polar residues" evidence="6">
    <location>
        <begin position="1"/>
        <end position="13"/>
    </location>
</feature>
<dbReference type="Proteomes" id="UP000242180">
    <property type="component" value="Unassembled WGS sequence"/>
</dbReference>
<dbReference type="InterPro" id="IPR021151">
    <property type="entry name" value="GINS_A"/>
</dbReference>
<comment type="caution">
    <text evidence="9">The sequence shown here is derived from an EMBL/GenBank/DDBJ whole genome shotgun (WGS) entry which is preliminary data.</text>
</comment>
<dbReference type="CDD" id="cd11711">
    <property type="entry name" value="GINS_A_Sld5"/>
    <property type="match status" value="1"/>
</dbReference>
<evidence type="ECO:0000256" key="5">
    <source>
        <dbReference type="ARBA" id="ARBA00023242"/>
    </source>
</evidence>